<dbReference type="Pfam" id="PF11575">
    <property type="entry name" value="FhuF_C"/>
    <property type="match status" value="1"/>
</dbReference>
<dbReference type="EMBL" id="WJXB01000003">
    <property type="protein sequence ID" value="MRN53190.1"/>
    <property type="molecule type" value="Genomic_DNA"/>
</dbReference>
<proteinExistence type="predicted"/>
<organism evidence="2 3">
    <name type="scientific">Paenibacillus monticola</name>
    <dbReference type="NCBI Taxonomy" id="2666075"/>
    <lineage>
        <taxon>Bacteria</taxon>
        <taxon>Bacillati</taxon>
        <taxon>Bacillota</taxon>
        <taxon>Bacilli</taxon>
        <taxon>Bacillales</taxon>
        <taxon>Paenibacillaceae</taxon>
        <taxon>Paenibacillus</taxon>
    </lineage>
</organism>
<comment type="caution">
    <text evidence="2">The sequence shown here is derived from an EMBL/GenBank/DDBJ whole genome shotgun (WGS) entry which is preliminary data.</text>
</comment>
<dbReference type="InterPro" id="IPR024726">
    <property type="entry name" value="FhuF_C"/>
</dbReference>
<accession>A0A7X2H4F0</accession>
<dbReference type="RefSeq" id="WP_154118823.1">
    <property type="nucleotide sequence ID" value="NZ_WJXB01000003.1"/>
</dbReference>
<feature type="domain" description="Ferric siderophore reductase C-terminal" evidence="1">
    <location>
        <begin position="230"/>
        <end position="251"/>
    </location>
</feature>
<evidence type="ECO:0000259" key="1">
    <source>
        <dbReference type="Pfam" id="PF11575"/>
    </source>
</evidence>
<dbReference type="Proteomes" id="UP000463051">
    <property type="component" value="Unassembled WGS sequence"/>
</dbReference>
<protein>
    <submittedName>
        <fullName evidence="2">Siderophore-iron reductase, Fe-S cluster protein</fullName>
    </submittedName>
</protein>
<evidence type="ECO:0000313" key="2">
    <source>
        <dbReference type="EMBL" id="MRN53190.1"/>
    </source>
</evidence>
<reference evidence="2 3" key="1">
    <citation type="submission" date="2019-11" db="EMBL/GenBank/DDBJ databases">
        <title>Paenibacillus monticola sp. nov., a novel PGPR strain isolated from mountain sample in China.</title>
        <authorList>
            <person name="Zhao Q."/>
            <person name="Li H.-P."/>
            <person name="Zhang J.-L."/>
        </authorList>
    </citation>
    <scope>NUCLEOTIDE SEQUENCE [LARGE SCALE GENOMIC DNA]</scope>
    <source>
        <strain evidence="2 3">LC-T2</strain>
    </source>
</reference>
<name>A0A7X2H4F0_9BACL</name>
<sequence>MHTYTRIEEDELAVLSQYFGLTAQAAPFLGRSVPIIQFLDKDLCAVQLAELTDSFQFPSQVIAASQFSKRYAFIVANSGLYAMTMYNKGLDYCLEESCFEWSADKTGVFNARISKMRGFQPVSGKREQWRDDVIRRLFAGQITPVLHALSKAVRAPLPMLWENVAVRVFSLYEKRLLGAENKGNSYIQEDYNYLIHHAPGALFGEKVNPLAKFYKPPVLSESSTSSVRIRQTCCQYYKISSTNKYCSNCPLLQ</sequence>
<keyword evidence="3" id="KW-1185">Reference proteome</keyword>
<dbReference type="AlphaFoldDB" id="A0A7X2H4F0"/>
<gene>
    <name evidence="2" type="ORF">GJB61_09310</name>
</gene>
<dbReference type="GO" id="GO:0051537">
    <property type="term" value="F:2 iron, 2 sulfur cluster binding"/>
    <property type="evidence" value="ECO:0007669"/>
    <property type="project" value="InterPro"/>
</dbReference>
<evidence type="ECO:0000313" key="3">
    <source>
        <dbReference type="Proteomes" id="UP000463051"/>
    </source>
</evidence>